<dbReference type="CTD" id="9806380"/>
<proteinExistence type="predicted"/>
<dbReference type="GeneID" id="9806380"/>
<organism evidence="1 2">
    <name type="scientific">Caenorhabditis remanei</name>
    <name type="common">Caenorhabditis vulgaris</name>
    <dbReference type="NCBI Taxonomy" id="31234"/>
    <lineage>
        <taxon>Eukaryota</taxon>
        <taxon>Metazoa</taxon>
        <taxon>Ecdysozoa</taxon>
        <taxon>Nematoda</taxon>
        <taxon>Chromadorea</taxon>
        <taxon>Rhabditida</taxon>
        <taxon>Rhabditina</taxon>
        <taxon>Rhabditomorpha</taxon>
        <taxon>Rhabditoidea</taxon>
        <taxon>Rhabditidae</taxon>
        <taxon>Peloderinae</taxon>
        <taxon>Caenorhabditis</taxon>
    </lineage>
</organism>
<dbReference type="EMBL" id="WUAV01000003">
    <property type="protein sequence ID" value="KAF1760610.1"/>
    <property type="molecule type" value="Genomic_DNA"/>
</dbReference>
<dbReference type="AlphaFoldDB" id="A0A6A5GYM3"/>
<protein>
    <submittedName>
        <fullName evidence="1">Uncharacterized protein</fullName>
    </submittedName>
</protein>
<dbReference type="PANTHER" id="PTHR13421:SF22">
    <property type="entry name" value="SNRNA-ACTIVATING PROTEIN COMPLEX SUBUNIT 3"/>
    <property type="match status" value="1"/>
</dbReference>
<dbReference type="InterPro" id="IPR022042">
    <property type="entry name" value="snRNA-activating_su3"/>
</dbReference>
<evidence type="ECO:0000313" key="1">
    <source>
        <dbReference type="EMBL" id="KAF1760610.1"/>
    </source>
</evidence>
<gene>
    <name evidence="1" type="ORF">GCK72_008859</name>
</gene>
<comment type="caution">
    <text evidence="1">The sequence shown here is derived from an EMBL/GenBank/DDBJ whole genome shotgun (WGS) entry which is preliminary data.</text>
</comment>
<dbReference type="GO" id="GO:0042795">
    <property type="term" value="P:snRNA transcription by RNA polymerase II"/>
    <property type="evidence" value="ECO:0007669"/>
    <property type="project" value="TreeGrafter"/>
</dbReference>
<dbReference type="RefSeq" id="XP_003107695.2">
    <property type="nucleotide sequence ID" value="XM_003107647.2"/>
</dbReference>
<dbReference type="KEGG" id="crq:GCK72_008859"/>
<dbReference type="GO" id="GO:0000978">
    <property type="term" value="F:RNA polymerase II cis-regulatory region sequence-specific DNA binding"/>
    <property type="evidence" value="ECO:0007669"/>
    <property type="project" value="TreeGrafter"/>
</dbReference>
<dbReference type="GO" id="GO:0001046">
    <property type="term" value="F:core promoter sequence-specific DNA binding"/>
    <property type="evidence" value="ECO:0007669"/>
    <property type="project" value="TreeGrafter"/>
</dbReference>
<sequence length="375" mass="43679">MYTVPCGKKRSFELKRLMDRKFNSDEQWYISPLIELKNVKEDLLDGREAGEVTIDREVEEKEGKSEKDLEMEMWQTSMACVEGVTEEEAAAAIEEVSNLDMFLVRPVDVSTRRLEDMKGDETFLEKSPLFTHKSVIKRDEFLKTSRQRKSQYVTSLKYDKYLMKGGPNTNVYSPQCSLTEKCEDDIVMIVDAMTPYNRILFSNELRSSRLLKPQMKFLVRGDSLLSDLRQRLSCQSDTIVPLENGSELEPQNFDNSSAERFPSSFIFIHDTFYVDSSAENAKDISFPIRRFMEQKEIFDPVDAKHMEGVKIIDLKLRLGQPYIFQHSGNCEHLLIFHDLRLLHETDPRGIEKYPFVLFEKGNERKCEMCRKGHVE</sequence>
<dbReference type="GO" id="GO:0003681">
    <property type="term" value="F:bent DNA binding"/>
    <property type="evidence" value="ECO:0007669"/>
    <property type="project" value="TreeGrafter"/>
</dbReference>
<dbReference type="GO" id="GO:0042796">
    <property type="term" value="P:snRNA transcription by RNA polymerase III"/>
    <property type="evidence" value="ECO:0007669"/>
    <property type="project" value="TreeGrafter"/>
</dbReference>
<name>A0A6A5GYM3_CAERE</name>
<accession>A0A6A5GYM3</accession>
<dbReference type="Pfam" id="PF12251">
    <property type="entry name" value="SNAPC3"/>
    <property type="match status" value="1"/>
</dbReference>
<dbReference type="PANTHER" id="PTHR13421">
    <property type="entry name" value="SNRNA-ACTIVATING PROTEIN COMPLEX SUBUNIT 3"/>
    <property type="match status" value="1"/>
</dbReference>
<dbReference type="Proteomes" id="UP000483820">
    <property type="component" value="Chromosome III"/>
</dbReference>
<dbReference type="GO" id="GO:0019185">
    <property type="term" value="C:snRNA-activating protein complex"/>
    <property type="evidence" value="ECO:0007669"/>
    <property type="project" value="TreeGrafter"/>
</dbReference>
<evidence type="ECO:0000313" key="2">
    <source>
        <dbReference type="Proteomes" id="UP000483820"/>
    </source>
</evidence>
<reference evidence="1 2" key="1">
    <citation type="submission" date="2019-12" db="EMBL/GenBank/DDBJ databases">
        <title>Chromosome-level assembly of the Caenorhabditis remanei genome.</title>
        <authorList>
            <person name="Teterina A.A."/>
            <person name="Willis J.H."/>
            <person name="Phillips P.C."/>
        </authorList>
    </citation>
    <scope>NUCLEOTIDE SEQUENCE [LARGE SCALE GENOMIC DNA]</scope>
    <source>
        <strain evidence="1 2">PX506</strain>
        <tissue evidence="1">Whole organism</tissue>
    </source>
</reference>
<dbReference type="GO" id="GO:0001006">
    <property type="term" value="F:RNA polymerase III type 3 promoter sequence-specific DNA binding"/>
    <property type="evidence" value="ECO:0007669"/>
    <property type="project" value="TreeGrafter"/>
</dbReference>